<evidence type="ECO:0000313" key="3">
    <source>
        <dbReference type="Proteomes" id="UP000536685"/>
    </source>
</evidence>
<dbReference type="Pfam" id="PF13508">
    <property type="entry name" value="Acetyltransf_7"/>
    <property type="match status" value="1"/>
</dbReference>
<reference evidence="2 3" key="1">
    <citation type="submission" date="2020-08" db="EMBL/GenBank/DDBJ databases">
        <title>Sequencing the genomes of 1000 actinobacteria strains.</title>
        <authorList>
            <person name="Klenk H.-P."/>
        </authorList>
    </citation>
    <scope>NUCLEOTIDE SEQUENCE [LARGE SCALE GENOMIC DNA]</scope>
    <source>
        <strain evidence="2 3">DSM 105784</strain>
    </source>
</reference>
<dbReference type="InterPro" id="IPR000182">
    <property type="entry name" value="GNAT_dom"/>
</dbReference>
<dbReference type="InterPro" id="IPR016181">
    <property type="entry name" value="Acyl_CoA_acyltransferase"/>
</dbReference>
<keyword evidence="2" id="KW-0808">Transferase</keyword>
<keyword evidence="3" id="KW-1185">Reference proteome</keyword>
<dbReference type="Proteomes" id="UP000536685">
    <property type="component" value="Unassembled WGS sequence"/>
</dbReference>
<dbReference type="AlphaFoldDB" id="A0A841AH09"/>
<dbReference type="PROSITE" id="PS51186">
    <property type="entry name" value="GNAT"/>
    <property type="match status" value="1"/>
</dbReference>
<protein>
    <submittedName>
        <fullName evidence="2">GNAT superfamily N-acetyltransferase</fullName>
    </submittedName>
</protein>
<dbReference type="GO" id="GO:0016747">
    <property type="term" value="F:acyltransferase activity, transferring groups other than amino-acyl groups"/>
    <property type="evidence" value="ECO:0007669"/>
    <property type="project" value="InterPro"/>
</dbReference>
<sequence length="186" mass="21274">MGATIRRAEHTDAAVLGKLHSTCWGELFPRALHHDVLEQLSPDMMAMLWQKFVSRGDPYKQWVAEIDHEIVGFAGIGPGREPGDEQKTELYFIYVTPSARTKGVGAELLATADPDYMWVWERHKVTRKFYGRRGFRPEIVHATRGKGERSRANLMFGSYLTEFRLERENARVVEPVTEAEPELVSE</sequence>
<comment type="caution">
    <text evidence="2">The sequence shown here is derived from an EMBL/GenBank/DDBJ whole genome shotgun (WGS) entry which is preliminary data.</text>
</comment>
<organism evidence="2 3">
    <name type="scientific">Conyzicola lurida</name>
    <dbReference type="NCBI Taxonomy" id="1172621"/>
    <lineage>
        <taxon>Bacteria</taxon>
        <taxon>Bacillati</taxon>
        <taxon>Actinomycetota</taxon>
        <taxon>Actinomycetes</taxon>
        <taxon>Micrococcales</taxon>
        <taxon>Microbacteriaceae</taxon>
        <taxon>Conyzicola</taxon>
    </lineage>
</organism>
<dbReference type="EMBL" id="JACHMJ010000001">
    <property type="protein sequence ID" value="MBB5841694.1"/>
    <property type="molecule type" value="Genomic_DNA"/>
</dbReference>
<proteinExistence type="predicted"/>
<dbReference type="SUPFAM" id="SSF55729">
    <property type="entry name" value="Acyl-CoA N-acyltransferases (Nat)"/>
    <property type="match status" value="1"/>
</dbReference>
<gene>
    <name evidence="2" type="ORF">HD599_000017</name>
</gene>
<name>A0A841AH09_9MICO</name>
<feature type="domain" description="N-acetyltransferase" evidence="1">
    <location>
        <begin position="3"/>
        <end position="166"/>
    </location>
</feature>
<dbReference type="CDD" id="cd04301">
    <property type="entry name" value="NAT_SF"/>
    <property type="match status" value="1"/>
</dbReference>
<accession>A0A841AH09</accession>
<dbReference type="Gene3D" id="3.40.630.30">
    <property type="match status" value="1"/>
</dbReference>
<evidence type="ECO:0000259" key="1">
    <source>
        <dbReference type="PROSITE" id="PS51186"/>
    </source>
</evidence>
<evidence type="ECO:0000313" key="2">
    <source>
        <dbReference type="EMBL" id="MBB5841694.1"/>
    </source>
</evidence>
<dbReference type="RefSeq" id="WP_184232490.1">
    <property type="nucleotide sequence ID" value="NZ_JACHMJ010000001.1"/>
</dbReference>